<feature type="domain" description="Solute-binding protein family 5" evidence="1">
    <location>
        <begin position="96"/>
        <end position="481"/>
    </location>
</feature>
<name>A0A6J6AYL3_9ZZZZ</name>
<accession>A0A6J6AYL3</accession>
<evidence type="ECO:0000259" key="1">
    <source>
        <dbReference type="Pfam" id="PF00496"/>
    </source>
</evidence>
<dbReference type="SUPFAM" id="SSF53850">
    <property type="entry name" value="Periplasmic binding protein-like II"/>
    <property type="match status" value="1"/>
</dbReference>
<dbReference type="PANTHER" id="PTHR30290:SF65">
    <property type="entry name" value="MONOACYL PHOSPHATIDYLINOSITOL TETRAMANNOSIDE-BINDING PROTEIN LPQW-RELATED"/>
    <property type="match status" value="1"/>
</dbReference>
<gene>
    <name evidence="2" type="ORF">UFOPK1410_00051</name>
</gene>
<dbReference type="Gene3D" id="3.40.190.10">
    <property type="entry name" value="Periplasmic binding protein-like II"/>
    <property type="match status" value="1"/>
</dbReference>
<evidence type="ECO:0000313" key="2">
    <source>
        <dbReference type="EMBL" id="CAB4531139.1"/>
    </source>
</evidence>
<dbReference type="GO" id="GO:1904680">
    <property type="term" value="F:peptide transmembrane transporter activity"/>
    <property type="evidence" value="ECO:0007669"/>
    <property type="project" value="TreeGrafter"/>
</dbReference>
<dbReference type="AlphaFoldDB" id="A0A6J6AYL3"/>
<dbReference type="InterPro" id="IPR000914">
    <property type="entry name" value="SBP_5_dom"/>
</dbReference>
<dbReference type="PROSITE" id="PS51257">
    <property type="entry name" value="PROKAR_LIPOPROTEIN"/>
    <property type="match status" value="1"/>
</dbReference>
<dbReference type="PANTHER" id="PTHR30290">
    <property type="entry name" value="PERIPLASMIC BINDING COMPONENT OF ABC TRANSPORTER"/>
    <property type="match status" value="1"/>
</dbReference>
<dbReference type="EMBL" id="CAEZSH010000003">
    <property type="protein sequence ID" value="CAB4531139.1"/>
    <property type="molecule type" value="Genomic_DNA"/>
</dbReference>
<dbReference type="Gene3D" id="3.10.105.10">
    <property type="entry name" value="Dipeptide-binding Protein, Domain 3"/>
    <property type="match status" value="1"/>
</dbReference>
<organism evidence="2">
    <name type="scientific">freshwater metagenome</name>
    <dbReference type="NCBI Taxonomy" id="449393"/>
    <lineage>
        <taxon>unclassified sequences</taxon>
        <taxon>metagenomes</taxon>
        <taxon>ecological metagenomes</taxon>
    </lineage>
</organism>
<dbReference type="GO" id="GO:0015833">
    <property type="term" value="P:peptide transport"/>
    <property type="evidence" value="ECO:0007669"/>
    <property type="project" value="TreeGrafter"/>
</dbReference>
<sequence length="584" mass="61573">MKRLLALVLVAVFGGSVLTACSTEPGVISGSQISIAQIGELNSINPDVSSDLTTAHNASELANLTTAKFFDLGATGELVANENLGSVEVSGAKQMRVTYTLSDTATWSDGVAIDSTDLALSFAAATSLGGSNFYSVRRDSGLQFAKIASIPKAGEKTLTLEFSSPVADYQTALTLSVAAHTVAAKAFGSSDAIAAKTAALNAIVNQDPTALDALAEAYRSGFDSWQGITDETLFVSSGAYRVSKVSGKTSVELVANTNYQNGHLPRVQTVTLKYYSDSTAAIAAMSSGDVDIATAEDSGIASLGDILGLVSTIKSPKVTSVVKSGASTEQVIFNFRSTSVFSPERNNQDPAAALAVRKAFLNLVPKNRIITGISQNYSVVSSDSLVFSSGMNYYASSVSENGLTEYLFQDVEKASELMEASGLELPRKVRVVFDTDNPRAQAAWILLRERALSAGFKLKDLSSQDPTQILASGEFDLYIGPRPVVSLPSENVFAITSSAIFGYTSAAVDGALEELALADNQRDRGAALAKLDKLLVADAYGMPLYEVPSLLVYADRIEGFVPSAYADSATWGYQNWVVEPTPKG</sequence>
<protein>
    <submittedName>
        <fullName evidence="2">Unannotated protein</fullName>
    </submittedName>
</protein>
<proteinExistence type="predicted"/>
<dbReference type="Pfam" id="PF00496">
    <property type="entry name" value="SBP_bac_5"/>
    <property type="match status" value="1"/>
</dbReference>
<dbReference type="InterPro" id="IPR039424">
    <property type="entry name" value="SBP_5"/>
</dbReference>
<reference evidence="2" key="1">
    <citation type="submission" date="2020-05" db="EMBL/GenBank/DDBJ databases">
        <authorList>
            <person name="Chiriac C."/>
            <person name="Salcher M."/>
            <person name="Ghai R."/>
            <person name="Kavagutti S V."/>
        </authorList>
    </citation>
    <scope>NUCLEOTIDE SEQUENCE</scope>
</reference>